<evidence type="ECO:0000256" key="3">
    <source>
        <dbReference type="PROSITE-ProRule" id="PRU00023"/>
    </source>
</evidence>
<evidence type="ECO:0000313" key="4">
    <source>
        <dbReference type="Ensembl" id="ENSPNAP00000036976.1"/>
    </source>
</evidence>
<dbReference type="OMA" id="RYAIAET"/>
<keyword evidence="2 3" id="KW-0040">ANK repeat</keyword>
<evidence type="ECO:0000256" key="1">
    <source>
        <dbReference type="ARBA" id="ARBA00022737"/>
    </source>
</evidence>
<dbReference type="Pfam" id="PF12796">
    <property type="entry name" value="Ank_2"/>
    <property type="match status" value="1"/>
</dbReference>
<dbReference type="PROSITE" id="PS50088">
    <property type="entry name" value="ANK_REPEAT"/>
    <property type="match status" value="1"/>
</dbReference>
<evidence type="ECO:0000256" key="2">
    <source>
        <dbReference type="ARBA" id="ARBA00023043"/>
    </source>
</evidence>
<dbReference type="SUPFAM" id="SSF48403">
    <property type="entry name" value="Ankyrin repeat"/>
    <property type="match status" value="1"/>
</dbReference>
<reference evidence="4" key="3">
    <citation type="submission" date="2025-09" db="UniProtKB">
        <authorList>
            <consortium name="Ensembl"/>
        </authorList>
    </citation>
    <scope>IDENTIFICATION</scope>
</reference>
<keyword evidence="5" id="KW-1185">Reference proteome</keyword>
<name>A0A3B4EP65_PYGNA</name>
<dbReference type="InterPro" id="IPR036770">
    <property type="entry name" value="Ankyrin_rpt-contain_sf"/>
</dbReference>
<dbReference type="AlphaFoldDB" id="A0A3B4EP65"/>
<keyword evidence="1" id="KW-0677">Repeat</keyword>
<accession>A0A3B4EP65</accession>
<dbReference type="STRING" id="42514.ENSPNAP00000036976"/>
<dbReference type="GO" id="GO:0004842">
    <property type="term" value="F:ubiquitin-protein transferase activity"/>
    <property type="evidence" value="ECO:0007669"/>
    <property type="project" value="TreeGrafter"/>
</dbReference>
<dbReference type="Gene3D" id="1.25.40.20">
    <property type="entry name" value="Ankyrin repeat-containing domain"/>
    <property type="match status" value="1"/>
</dbReference>
<reference evidence="4" key="2">
    <citation type="submission" date="2025-08" db="UniProtKB">
        <authorList>
            <consortium name="Ensembl"/>
        </authorList>
    </citation>
    <scope>IDENTIFICATION</scope>
</reference>
<dbReference type="PANTHER" id="PTHR24171">
    <property type="entry name" value="ANKYRIN REPEAT DOMAIN-CONTAINING PROTEIN 39-RELATED"/>
    <property type="match status" value="1"/>
</dbReference>
<dbReference type="GO" id="GO:0070531">
    <property type="term" value="C:BRCA1-A complex"/>
    <property type="evidence" value="ECO:0007669"/>
    <property type="project" value="TreeGrafter"/>
</dbReference>
<dbReference type="GO" id="GO:0085020">
    <property type="term" value="P:protein K6-linked ubiquitination"/>
    <property type="evidence" value="ECO:0007669"/>
    <property type="project" value="TreeGrafter"/>
</dbReference>
<dbReference type="PANTHER" id="PTHR24171:SF8">
    <property type="entry name" value="BRCA1-ASSOCIATED RING DOMAIN PROTEIN 1"/>
    <property type="match status" value="1"/>
</dbReference>
<dbReference type="Proteomes" id="UP001501920">
    <property type="component" value="Chromosome 20"/>
</dbReference>
<organism evidence="4 5">
    <name type="scientific">Pygocentrus nattereri</name>
    <name type="common">Red-bellied piranha</name>
    <dbReference type="NCBI Taxonomy" id="42514"/>
    <lineage>
        <taxon>Eukaryota</taxon>
        <taxon>Metazoa</taxon>
        <taxon>Chordata</taxon>
        <taxon>Craniata</taxon>
        <taxon>Vertebrata</taxon>
        <taxon>Euteleostomi</taxon>
        <taxon>Actinopterygii</taxon>
        <taxon>Neopterygii</taxon>
        <taxon>Teleostei</taxon>
        <taxon>Ostariophysi</taxon>
        <taxon>Characiformes</taxon>
        <taxon>Characoidei</taxon>
        <taxon>Pygocentrus</taxon>
    </lineage>
</organism>
<reference evidence="4 5" key="1">
    <citation type="submission" date="2020-10" db="EMBL/GenBank/DDBJ databases">
        <title>Pygocentrus nattereri (red-bellied piranha) genome, fPygNat1, primary haplotype.</title>
        <authorList>
            <person name="Myers G."/>
            <person name="Meyer A."/>
            <person name="Karagic N."/>
            <person name="Pippel M."/>
            <person name="Winkler S."/>
            <person name="Tracey A."/>
            <person name="Wood J."/>
            <person name="Formenti G."/>
            <person name="Howe K."/>
            <person name="Fedrigo O."/>
            <person name="Jarvis E.D."/>
        </authorList>
    </citation>
    <scope>NUCLEOTIDE SEQUENCE [LARGE SCALE GENOMIC DNA]</scope>
</reference>
<dbReference type="GeneTree" id="ENSGT00940000154742"/>
<dbReference type="GO" id="GO:0031436">
    <property type="term" value="C:BRCA1-BARD1 complex"/>
    <property type="evidence" value="ECO:0007669"/>
    <property type="project" value="TreeGrafter"/>
</dbReference>
<dbReference type="InterPro" id="IPR002110">
    <property type="entry name" value="Ankyrin_rpt"/>
</dbReference>
<feature type="repeat" description="ANK" evidence="3">
    <location>
        <begin position="24"/>
        <end position="56"/>
    </location>
</feature>
<sequence>MKGDVQSVEDMIKIGACVNLADNAGWTPLHEAVLHKRYTIVEILLKAGAQVNPAGYNGFTPLHDATIDLLLKHGADPLLKNKRGEAAVDLNKDMNIQELLEKYLPTIKRQCLSGISTFVQIRATQFANKDEAQNSQESSEVFSPYFLVKSSLQAMPPLRDQAKDSSMCGSLLVQDQEILGSDASSSKASDVESDITVDYIEAHSSSPGHWFLSATQDFSGSIS</sequence>
<proteinExistence type="predicted"/>
<gene>
    <name evidence="4" type="primary">ANKRD31</name>
</gene>
<dbReference type="SMART" id="SM00248">
    <property type="entry name" value="ANK"/>
    <property type="match status" value="2"/>
</dbReference>
<dbReference type="Ensembl" id="ENSPNAT00000040432.2">
    <property type="protein sequence ID" value="ENSPNAP00000036976.1"/>
    <property type="gene ID" value="ENSPNAG00000004792.2"/>
</dbReference>
<evidence type="ECO:0000313" key="5">
    <source>
        <dbReference type="Proteomes" id="UP001501920"/>
    </source>
</evidence>
<dbReference type="PROSITE" id="PS50297">
    <property type="entry name" value="ANK_REP_REGION"/>
    <property type="match status" value="1"/>
</dbReference>
<protein>
    <submittedName>
        <fullName evidence="4">Uncharacterized protein</fullName>
    </submittedName>
</protein>